<comment type="catalytic activity">
    <reaction evidence="1">
        <text>S-ubiquitinyl-[E2 ubiquitin-conjugating enzyme]-L-cysteine + [acceptor protein]-L-lysine = [E2 ubiquitin-conjugating enzyme]-L-cysteine + N(6)-ubiquitinyl-[acceptor protein]-L-lysine.</text>
        <dbReference type="EC" id="2.3.2.27"/>
    </reaction>
</comment>
<keyword evidence="11" id="KW-0862">Zinc</keyword>
<proteinExistence type="inferred from homology"/>
<evidence type="ECO:0000256" key="17">
    <source>
        <dbReference type="PROSITE-ProRule" id="PRU00175"/>
    </source>
</evidence>
<evidence type="ECO:0000256" key="9">
    <source>
        <dbReference type="ARBA" id="ARBA00022771"/>
    </source>
</evidence>
<evidence type="ECO:0000256" key="2">
    <source>
        <dbReference type="ARBA" id="ARBA00004123"/>
    </source>
</evidence>
<comment type="subcellular location">
    <subcellularLocation>
        <location evidence="2">Nucleus</location>
    </subcellularLocation>
</comment>
<dbReference type="FunFam" id="3.30.40.10:FF:000172">
    <property type="entry name" value="E3 ubiquitin-protein ligase RAD18"/>
    <property type="match status" value="1"/>
</dbReference>
<dbReference type="Gene3D" id="3.30.160.60">
    <property type="entry name" value="Classic Zinc Finger"/>
    <property type="match status" value="1"/>
</dbReference>
<evidence type="ECO:0000256" key="5">
    <source>
        <dbReference type="ARBA" id="ARBA00012483"/>
    </source>
</evidence>
<reference evidence="23" key="1">
    <citation type="submission" date="2020-08" db="EMBL/GenBank/DDBJ databases">
        <title>Chromosome-level assembly of Southern catfish (Silurus meridionalis) provides insights into visual adaptation to the nocturnal and benthic lifestyles.</title>
        <authorList>
            <person name="Zhang Y."/>
            <person name="Wang D."/>
            <person name="Peng Z."/>
        </authorList>
    </citation>
    <scope>NUCLEOTIDE SEQUENCE</scope>
    <source>
        <strain evidence="23">SWU-2019-XX</strain>
        <tissue evidence="23">Muscle</tissue>
    </source>
</reference>
<dbReference type="GO" id="GO:0006301">
    <property type="term" value="P:DNA damage tolerance"/>
    <property type="evidence" value="ECO:0007669"/>
    <property type="project" value="InterPro"/>
</dbReference>
<comment type="caution">
    <text evidence="23">The sequence shown here is derived from an EMBL/GenBank/DDBJ whole genome shotgun (WGS) entry which is preliminary data.</text>
</comment>
<dbReference type="PANTHER" id="PTHR14134:SF2">
    <property type="entry name" value="E3 UBIQUITIN-PROTEIN LIGASE RAD18"/>
    <property type="match status" value="1"/>
</dbReference>
<dbReference type="GO" id="GO:0005634">
    <property type="term" value="C:nucleus"/>
    <property type="evidence" value="ECO:0007669"/>
    <property type="project" value="UniProtKB-SubCell"/>
</dbReference>
<keyword evidence="6" id="KW-0808">Transferase</keyword>
<dbReference type="SUPFAM" id="SSF57850">
    <property type="entry name" value="RING/U-box"/>
    <property type="match status" value="1"/>
</dbReference>
<evidence type="ECO:0000256" key="6">
    <source>
        <dbReference type="ARBA" id="ARBA00022679"/>
    </source>
</evidence>
<evidence type="ECO:0000256" key="13">
    <source>
        <dbReference type="ARBA" id="ARBA00023204"/>
    </source>
</evidence>
<evidence type="ECO:0000256" key="18">
    <source>
        <dbReference type="PROSITE-ProRule" id="PRU01256"/>
    </source>
</evidence>
<accession>A0A8T0C052</accession>
<evidence type="ECO:0000313" key="23">
    <source>
        <dbReference type="EMBL" id="KAF7711626.1"/>
    </source>
</evidence>
<dbReference type="FunFam" id="3.30.160.60:FF:000331">
    <property type="entry name" value="E3 ubiquitin-protein ligase RAD18"/>
    <property type="match status" value="1"/>
</dbReference>
<keyword evidence="10" id="KW-0833">Ubl conjugation pathway</keyword>
<dbReference type="AlphaFoldDB" id="A0A8T0C052"/>
<gene>
    <name evidence="23" type="ORF">HF521_000637</name>
</gene>
<evidence type="ECO:0000256" key="15">
    <source>
        <dbReference type="ARBA" id="ARBA00031783"/>
    </source>
</evidence>
<dbReference type="GO" id="GO:0061630">
    <property type="term" value="F:ubiquitin protein ligase activity"/>
    <property type="evidence" value="ECO:0007669"/>
    <property type="project" value="UniProtKB-EC"/>
</dbReference>
<keyword evidence="8 18" id="KW-0227">DNA damage</keyword>
<feature type="compositionally biased region" description="Low complexity" evidence="19">
    <location>
        <begin position="428"/>
        <end position="447"/>
    </location>
</feature>
<evidence type="ECO:0000313" key="24">
    <source>
        <dbReference type="Proteomes" id="UP000606274"/>
    </source>
</evidence>
<evidence type="ECO:0000256" key="8">
    <source>
        <dbReference type="ARBA" id="ARBA00022763"/>
    </source>
</evidence>
<dbReference type="Pfam" id="PF02037">
    <property type="entry name" value="SAP"/>
    <property type="match status" value="1"/>
</dbReference>
<sequence>MSHSVEADLPPNLSCLKNFDTLLRCPICFDFLNISMMTQCSHNFCSLCIRKFLSYKLLCPVCNTPLTEQELRNNRLLDDLVQSFQAVRQQLSQANFESPPISPKTPTTAVGGKAARQKALKKESATLTRFFQKRAPVNSSTGALSGSKGLHPVKQEPMEVCVQEALLPDSAMTVTTAVKEEKLDVPVFPSTSQDIKPVVKVECPVCGVGVSQQHINKHLDTCLARGEKKDSLRRSDQLGFSCSAFIEPNCRKRRPMAKLVYNLLTMGELKRRLRECHLSTQGSRDQLIRRHQEFTHIYNAQCDALNPRLSEDIAKEVENNEKTRNQLKSESKPVILINKNHKVEEIEQLHSDYRKQHSSEFSRLIAQVRGRLENSRRTQIKQEGGKSSEASCCSAEDTVVSSTTQPPASSTLDVGNYENTVIEVGSRSPSPTLSEVSVSSSISDVFN</sequence>
<keyword evidence="14" id="KW-0539">Nucleus</keyword>
<keyword evidence="24" id="KW-1185">Reference proteome</keyword>
<evidence type="ECO:0000256" key="16">
    <source>
        <dbReference type="ARBA" id="ARBA00082369"/>
    </source>
</evidence>
<dbReference type="SMART" id="SM00734">
    <property type="entry name" value="ZnF_Rad18"/>
    <property type="match status" value="1"/>
</dbReference>
<evidence type="ECO:0000256" key="14">
    <source>
        <dbReference type="ARBA" id="ARBA00023242"/>
    </source>
</evidence>
<dbReference type="InterPro" id="IPR003034">
    <property type="entry name" value="SAP_dom"/>
</dbReference>
<dbReference type="SMART" id="SM00513">
    <property type="entry name" value="SAP"/>
    <property type="match status" value="1"/>
</dbReference>
<evidence type="ECO:0000256" key="19">
    <source>
        <dbReference type="SAM" id="MobiDB-lite"/>
    </source>
</evidence>
<dbReference type="GO" id="GO:0097505">
    <property type="term" value="C:Rad6-Rad18 complex"/>
    <property type="evidence" value="ECO:0007669"/>
    <property type="project" value="TreeGrafter"/>
</dbReference>
<feature type="domain" description="UBZ4-type" evidence="22">
    <location>
        <begin position="200"/>
        <end position="227"/>
    </location>
</feature>
<dbReference type="Pfam" id="PF13923">
    <property type="entry name" value="zf-C3HC4_2"/>
    <property type="match status" value="1"/>
</dbReference>
<dbReference type="Proteomes" id="UP000606274">
    <property type="component" value="Unassembled WGS sequence"/>
</dbReference>
<dbReference type="CDD" id="cd16529">
    <property type="entry name" value="RING-HC_RAD18"/>
    <property type="match status" value="1"/>
</dbReference>
<dbReference type="GO" id="GO:0003697">
    <property type="term" value="F:single-stranded DNA binding"/>
    <property type="evidence" value="ECO:0007669"/>
    <property type="project" value="InterPro"/>
</dbReference>
<feature type="domain" description="RING-type" evidence="20">
    <location>
        <begin position="25"/>
        <end position="63"/>
    </location>
</feature>
<dbReference type="GO" id="GO:0006281">
    <property type="term" value="P:DNA repair"/>
    <property type="evidence" value="ECO:0007669"/>
    <property type="project" value="UniProtKB-KW"/>
</dbReference>
<dbReference type="Gene3D" id="3.30.40.10">
    <property type="entry name" value="Zinc/RING finger domain, C3HC4 (zinc finger)"/>
    <property type="match status" value="1"/>
</dbReference>
<dbReference type="GO" id="GO:0006513">
    <property type="term" value="P:protein monoubiquitination"/>
    <property type="evidence" value="ECO:0007669"/>
    <property type="project" value="InterPro"/>
</dbReference>
<dbReference type="PROSITE" id="PS50089">
    <property type="entry name" value="ZF_RING_2"/>
    <property type="match status" value="1"/>
</dbReference>
<evidence type="ECO:0000259" key="20">
    <source>
        <dbReference type="PROSITE" id="PS50089"/>
    </source>
</evidence>
<dbReference type="EMBL" id="JABFDY010000001">
    <property type="protein sequence ID" value="KAF7711626.1"/>
    <property type="molecule type" value="Genomic_DNA"/>
</dbReference>
<feature type="region of interest" description="Disordered" evidence="19">
    <location>
        <begin position="372"/>
        <end position="447"/>
    </location>
</feature>
<organism evidence="23 24">
    <name type="scientific">Silurus meridionalis</name>
    <name type="common">Southern catfish</name>
    <name type="synonym">Silurus soldatovi meridionalis</name>
    <dbReference type="NCBI Taxonomy" id="175797"/>
    <lineage>
        <taxon>Eukaryota</taxon>
        <taxon>Metazoa</taxon>
        <taxon>Chordata</taxon>
        <taxon>Craniata</taxon>
        <taxon>Vertebrata</taxon>
        <taxon>Euteleostomi</taxon>
        <taxon>Actinopterygii</taxon>
        <taxon>Neopterygii</taxon>
        <taxon>Teleostei</taxon>
        <taxon>Ostariophysi</taxon>
        <taxon>Siluriformes</taxon>
        <taxon>Siluridae</taxon>
        <taxon>Silurus</taxon>
    </lineage>
</organism>
<evidence type="ECO:0000259" key="21">
    <source>
        <dbReference type="PROSITE" id="PS50800"/>
    </source>
</evidence>
<comment type="pathway">
    <text evidence="3">Protein modification; protein ubiquitination.</text>
</comment>
<dbReference type="SMART" id="SM00184">
    <property type="entry name" value="RING"/>
    <property type="match status" value="1"/>
</dbReference>
<evidence type="ECO:0000256" key="12">
    <source>
        <dbReference type="ARBA" id="ARBA00023125"/>
    </source>
</evidence>
<keyword evidence="13 18" id="KW-0234">DNA repair</keyword>
<dbReference type="PROSITE" id="PS00518">
    <property type="entry name" value="ZF_RING_1"/>
    <property type="match status" value="1"/>
</dbReference>
<evidence type="ECO:0000256" key="3">
    <source>
        <dbReference type="ARBA" id="ARBA00004906"/>
    </source>
</evidence>
<dbReference type="InterPro" id="IPR001841">
    <property type="entry name" value="Znf_RING"/>
</dbReference>
<protein>
    <recommendedName>
        <fullName evidence="5">RING-type E3 ubiquitin transferase</fullName>
        <ecNumber evidence="5">2.3.2.27</ecNumber>
    </recommendedName>
    <alternativeName>
        <fullName evidence="15 16">RING-type E3 ubiquitin transferase RAD18</fullName>
    </alternativeName>
</protein>
<evidence type="ECO:0000256" key="1">
    <source>
        <dbReference type="ARBA" id="ARBA00000900"/>
    </source>
</evidence>
<dbReference type="InterPro" id="IPR039577">
    <property type="entry name" value="Rad18"/>
</dbReference>
<dbReference type="PROSITE" id="PS50800">
    <property type="entry name" value="SAP"/>
    <property type="match status" value="1"/>
</dbReference>
<evidence type="ECO:0000256" key="7">
    <source>
        <dbReference type="ARBA" id="ARBA00022723"/>
    </source>
</evidence>
<name>A0A8T0C052_SILME</name>
<evidence type="ECO:0000256" key="10">
    <source>
        <dbReference type="ARBA" id="ARBA00022786"/>
    </source>
</evidence>
<evidence type="ECO:0000256" key="11">
    <source>
        <dbReference type="ARBA" id="ARBA00022833"/>
    </source>
</evidence>
<feature type="compositionally biased region" description="Polar residues" evidence="19">
    <location>
        <begin position="399"/>
        <end position="419"/>
    </location>
</feature>
<dbReference type="EC" id="2.3.2.27" evidence="5"/>
<dbReference type="PANTHER" id="PTHR14134">
    <property type="entry name" value="E3 UBIQUITIN-PROTEIN LIGASE RAD18"/>
    <property type="match status" value="1"/>
</dbReference>
<dbReference type="GO" id="GO:0008270">
    <property type="term" value="F:zinc ion binding"/>
    <property type="evidence" value="ECO:0007669"/>
    <property type="project" value="UniProtKB-KW"/>
</dbReference>
<dbReference type="PROSITE" id="PS51908">
    <property type="entry name" value="ZF_UBZ4"/>
    <property type="match status" value="1"/>
</dbReference>
<evidence type="ECO:0000256" key="4">
    <source>
        <dbReference type="ARBA" id="ARBA00009506"/>
    </source>
</evidence>
<keyword evidence="7" id="KW-0479">Metal-binding</keyword>
<dbReference type="InterPro" id="IPR006642">
    <property type="entry name" value="Rad18_UBZ4"/>
</dbReference>
<feature type="domain" description="SAP" evidence="21">
    <location>
        <begin position="261"/>
        <end position="295"/>
    </location>
</feature>
<comment type="similarity">
    <text evidence="4">Belongs to the RAD18 family.</text>
</comment>
<dbReference type="InterPro" id="IPR017907">
    <property type="entry name" value="Znf_RING_CS"/>
</dbReference>
<keyword evidence="12" id="KW-0238">DNA-binding</keyword>
<keyword evidence="9 17" id="KW-0863">Zinc-finger</keyword>
<evidence type="ECO:0000259" key="22">
    <source>
        <dbReference type="PROSITE" id="PS51908"/>
    </source>
</evidence>
<dbReference type="InterPro" id="IPR013083">
    <property type="entry name" value="Znf_RING/FYVE/PHD"/>
</dbReference>